<feature type="transmembrane region" description="Helical" evidence="1">
    <location>
        <begin position="40"/>
        <end position="59"/>
    </location>
</feature>
<name>A0A7H9CJX0_9BACT</name>
<organism evidence="2 3">
    <name type="scientific">Candidatus Campylobacter infans</name>
    <dbReference type="NCBI Taxonomy" id="2561898"/>
    <lineage>
        <taxon>Bacteria</taxon>
        <taxon>Pseudomonadati</taxon>
        <taxon>Campylobacterota</taxon>
        <taxon>Epsilonproteobacteria</taxon>
        <taxon>Campylobacterales</taxon>
        <taxon>Campylobacteraceae</taxon>
        <taxon>Campylobacter</taxon>
    </lineage>
</organism>
<dbReference type="Proteomes" id="UP000509414">
    <property type="component" value="Chromosome"/>
</dbReference>
<dbReference type="AlphaFoldDB" id="A0A7H9CJX0"/>
<evidence type="ECO:0000313" key="3">
    <source>
        <dbReference type="Proteomes" id="UP000509414"/>
    </source>
</evidence>
<feature type="transmembrane region" description="Helical" evidence="1">
    <location>
        <begin position="6"/>
        <end position="33"/>
    </location>
</feature>
<feature type="transmembrane region" description="Helical" evidence="1">
    <location>
        <begin position="65"/>
        <end position="85"/>
    </location>
</feature>
<evidence type="ECO:0000256" key="1">
    <source>
        <dbReference type="SAM" id="Phobius"/>
    </source>
</evidence>
<reference evidence="2 3" key="1">
    <citation type="submission" date="2020-02" db="EMBL/GenBank/DDBJ databases">
        <title>Complete genome sequence of the novel Campylobacter species Candidatus Campylobacter infans.</title>
        <authorList>
            <person name="Duim B."/>
            <person name="Zomer A."/>
            <person name="van der Graaf L."/>
            <person name="Wagenaar J."/>
        </authorList>
    </citation>
    <scope>NUCLEOTIDE SEQUENCE [LARGE SCALE GENOMIC DNA]</scope>
    <source>
        <strain evidence="2 3">19S00001</strain>
    </source>
</reference>
<feature type="transmembrane region" description="Helical" evidence="1">
    <location>
        <begin position="112"/>
        <end position="130"/>
    </location>
</feature>
<sequence>MILVIFLPMFFMIFMVFFPLFWALAICGCWFLPLTKFSKVLISVLILAMLCGGIAFLFFDKESRFFSFLFACGFISLPVFLRYFWRSQESYEKYYHIIHTNPLAQNNLKRRAISLFSIGLLGTFMSLWQVEVPQKVIINMFDDKIEIFNNNYTVLNENDKSNIKLKFENDGYLPNISLFEIYFRKAEVYIYDDINKTINERKIGQTKTPFIAESTLMCFLRNIETGGKCTGFTNGFKYKVNGKNLTILEYIKQHQKGDKK</sequence>
<accession>A0A7H9CJX0</accession>
<keyword evidence="1" id="KW-1133">Transmembrane helix</keyword>
<dbReference type="RefSeq" id="WP_179974774.1">
    <property type="nucleotide sequence ID" value="NZ_CP049075.1"/>
</dbReference>
<dbReference type="EMBL" id="CP049075">
    <property type="protein sequence ID" value="QLI05568.1"/>
    <property type="molecule type" value="Genomic_DNA"/>
</dbReference>
<keyword evidence="1" id="KW-0472">Membrane</keyword>
<protein>
    <submittedName>
        <fullName evidence="2">Uncharacterized protein</fullName>
    </submittedName>
</protein>
<proteinExistence type="predicted"/>
<dbReference type="KEGG" id="cinf:CINF_1071"/>
<gene>
    <name evidence="2" type="ORF">CINF_1071</name>
</gene>
<keyword evidence="1" id="KW-0812">Transmembrane</keyword>
<keyword evidence="3" id="KW-1185">Reference proteome</keyword>
<evidence type="ECO:0000313" key="2">
    <source>
        <dbReference type="EMBL" id="QLI05568.1"/>
    </source>
</evidence>